<keyword evidence="2" id="KW-0560">Oxidoreductase</keyword>
<dbReference type="InterPro" id="IPR020843">
    <property type="entry name" value="ER"/>
</dbReference>
<organism evidence="4 5">
    <name type="scientific">Aeromicrobium choanae</name>
    <dbReference type="NCBI Taxonomy" id="1736691"/>
    <lineage>
        <taxon>Bacteria</taxon>
        <taxon>Bacillati</taxon>
        <taxon>Actinomycetota</taxon>
        <taxon>Actinomycetes</taxon>
        <taxon>Propionibacteriales</taxon>
        <taxon>Nocardioidaceae</taxon>
        <taxon>Aeromicrobium</taxon>
    </lineage>
</organism>
<dbReference type="Proteomes" id="UP000191040">
    <property type="component" value="Chromosome I"/>
</dbReference>
<dbReference type="SMART" id="SM00829">
    <property type="entry name" value="PKS_ER"/>
    <property type="match status" value="1"/>
</dbReference>
<evidence type="ECO:0000313" key="4">
    <source>
        <dbReference type="EMBL" id="SKB06615.1"/>
    </source>
</evidence>
<dbReference type="AlphaFoldDB" id="A0A1T4YZC7"/>
<dbReference type="RefSeq" id="WP_078701320.1">
    <property type="nucleotide sequence ID" value="NZ_LT796768.1"/>
</dbReference>
<name>A0A1T4YZC7_9ACTN</name>
<dbReference type="InterPro" id="IPR013154">
    <property type="entry name" value="ADH-like_N"/>
</dbReference>
<dbReference type="SUPFAM" id="SSF51735">
    <property type="entry name" value="NAD(P)-binding Rossmann-fold domains"/>
    <property type="match status" value="1"/>
</dbReference>
<dbReference type="Gene3D" id="3.40.50.720">
    <property type="entry name" value="NAD(P)-binding Rossmann-like Domain"/>
    <property type="match status" value="1"/>
</dbReference>
<accession>A0A1T4YZC7</accession>
<protein>
    <submittedName>
        <fullName evidence="4">Putative NAD(P)H quinone oxidoreductase, PIG3 family</fullName>
    </submittedName>
</protein>
<feature type="domain" description="Enoyl reductase (ER)" evidence="3">
    <location>
        <begin position="10"/>
        <end position="320"/>
    </location>
</feature>
<dbReference type="InterPro" id="IPR014189">
    <property type="entry name" value="Quinone_OxRdtase_PIG3"/>
</dbReference>
<dbReference type="PANTHER" id="PTHR48106">
    <property type="entry name" value="QUINONE OXIDOREDUCTASE PIG3-RELATED"/>
    <property type="match status" value="1"/>
</dbReference>
<dbReference type="Gene3D" id="3.90.180.10">
    <property type="entry name" value="Medium-chain alcohol dehydrogenases, catalytic domain"/>
    <property type="match status" value="1"/>
</dbReference>
<dbReference type="CDD" id="cd05276">
    <property type="entry name" value="p53_inducible_oxidoreductase"/>
    <property type="match status" value="1"/>
</dbReference>
<proteinExistence type="predicted"/>
<dbReference type="PANTHER" id="PTHR48106:SF8">
    <property type="entry name" value="OS02G0805600 PROTEIN"/>
    <property type="match status" value="1"/>
</dbReference>
<dbReference type="EMBL" id="LT796768">
    <property type="protein sequence ID" value="SKB06615.1"/>
    <property type="molecule type" value="Genomic_DNA"/>
</dbReference>
<evidence type="ECO:0000259" key="3">
    <source>
        <dbReference type="SMART" id="SM00829"/>
    </source>
</evidence>
<dbReference type="InterPro" id="IPR036291">
    <property type="entry name" value="NAD(P)-bd_dom_sf"/>
</dbReference>
<reference evidence="5" key="1">
    <citation type="submission" date="2017-02" db="EMBL/GenBank/DDBJ databases">
        <authorList>
            <person name="Varghese N."/>
            <person name="Submissions S."/>
        </authorList>
    </citation>
    <scope>NUCLEOTIDE SEQUENCE [LARGE SCALE GENOMIC DNA]</scope>
    <source>
        <strain evidence="5">9H-4</strain>
    </source>
</reference>
<evidence type="ECO:0000256" key="1">
    <source>
        <dbReference type="ARBA" id="ARBA00022857"/>
    </source>
</evidence>
<dbReference type="GO" id="GO:0016651">
    <property type="term" value="F:oxidoreductase activity, acting on NAD(P)H"/>
    <property type="evidence" value="ECO:0007669"/>
    <property type="project" value="TreeGrafter"/>
</dbReference>
<dbReference type="GO" id="GO:0070402">
    <property type="term" value="F:NADPH binding"/>
    <property type="evidence" value="ECO:0007669"/>
    <property type="project" value="TreeGrafter"/>
</dbReference>
<gene>
    <name evidence="4" type="ORF">SAMN06295964_1387</name>
</gene>
<keyword evidence="1" id="KW-0521">NADP</keyword>
<dbReference type="InterPro" id="IPR011032">
    <property type="entry name" value="GroES-like_sf"/>
</dbReference>
<evidence type="ECO:0000256" key="2">
    <source>
        <dbReference type="ARBA" id="ARBA00023002"/>
    </source>
</evidence>
<dbReference type="InterPro" id="IPR013149">
    <property type="entry name" value="ADH-like_C"/>
</dbReference>
<dbReference type="STRING" id="1736691.SAMN06295964_1387"/>
<dbReference type="NCBIfam" id="TIGR02824">
    <property type="entry name" value="quinone_pig3"/>
    <property type="match status" value="1"/>
</dbReference>
<keyword evidence="5" id="KW-1185">Reference proteome</keyword>
<dbReference type="Pfam" id="PF08240">
    <property type="entry name" value="ADH_N"/>
    <property type="match status" value="1"/>
</dbReference>
<evidence type="ECO:0000313" key="5">
    <source>
        <dbReference type="Proteomes" id="UP000191040"/>
    </source>
</evidence>
<sequence length="324" mass="33375">MRAVIVEEPGGPDSLVVADLPDPEPGPGEVAVRVAAAGVNRADLLQRQGHYPPPPGITDVLGLECSGVVEELGEGVTGLAPGDEVCVLLSGGGYAERVVAPAGQVVPVPVGTSLITAAAIAETYATVWSNVFMLAGLREGDKLLVHGGASGIGTTAIQLAKAFGATVVTTVGSEEKAEVVRRLGADAVVNYREDDFVETCQDLGGVDVVLDIIGGKYLAQNVASLARGGRIVVIGMQGGRKGELNLGALLAKQGSIAATSLRFRPVEEKAAIMAELVEKVWPLIEDGTLGPVVHETVPLSRVADAHRILEESSHVGKVVLDVRA</sequence>
<dbReference type="Pfam" id="PF00107">
    <property type="entry name" value="ADH_zinc_N"/>
    <property type="match status" value="1"/>
</dbReference>
<dbReference type="SUPFAM" id="SSF50129">
    <property type="entry name" value="GroES-like"/>
    <property type="match status" value="1"/>
</dbReference>
<dbReference type="OrthoDB" id="9780520at2"/>